<evidence type="ECO:0000313" key="2">
    <source>
        <dbReference type="EMBL" id="SPZ85316.1"/>
    </source>
</evidence>
<gene>
    <name evidence="2" type="ORF">NCTC11343_01877</name>
</gene>
<protein>
    <submittedName>
        <fullName evidence="2">Uncharacterized protein</fullName>
    </submittedName>
</protein>
<proteinExistence type="predicted"/>
<name>A0A2X2J0Z3_SPHMU</name>
<evidence type="ECO:0000256" key="1">
    <source>
        <dbReference type="SAM" id="MobiDB-lite"/>
    </source>
</evidence>
<sequence>MVQFDKAFFMKLCWACLFKSGVYMPKVRLIPFKSAQVRSNPYAIRQRIGIASGTARDSFETASAGLRLGFGKDSGPLRQGAEQRPNSRRSNPDHVQAMSRSCPEPRPTMCRLKPKAPCPCGKPEKA</sequence>
<dbReference type="AlphaFoldDB" id="A0A2X2J0Z3"/>
<organism evidence="2 3">
    <name type="scientific">Sphingobacterium multivorum</name>
    <dbReference type="NCBI Taxonomy" id="28454"/>
    <lineage>
        <taxon>Bacteria</taxon>
        <taxon>Pseudomonadati</taxon>
        <taxon>Bacteroidota</taxon>
        <taxon>Sphingobacteriia</taxon>
        <taxon>Sphingobacteriales</taxon>
        <taxon>Sphingobacteriaceae</taxon>
        <taxon>Sphingobacterium</taxon>
    </lineage>
</organism>
<dbReference type="EMBL" id="UAUU01000008">
    <property type="protein sequence ID" value="SPZ85316.1"/>
    <property type="molecule type" value="Genomic_DNA"/>
</dbReference>
<evidence type="ECO:0000313" key="3">
    <source>
        <dbReference type="Proteomes" id="UP000251241"/>
    </source>
</evidence>
<feature type="region of interest" description="Disordered" evidence="1">
    <location>
        <begin position="66"/>
        <end position="126"/>
    </location>
</feature>
<accession>A0A2X2J0Z3</accession>
<reference evidence="2 3" key="1">
    <citation type="submission" date="2018-06" db="EMBL/GenBank/DDBJ databases">
        <authorList>
            <consortium name="Pathogen Informatics"/>
            <person name="Doyle S."/>
        </authorList>
    </citation>
    <scope>NUCLEOTIDE SEQUENCE [LARGE SCALE GENOMIC DNA]</scope>
    <source>
        <strain evidence="2 3">NCTC11343</strain>
    </source>
</reference>
<dbReference type="Proteomes" id="UP000251241">
    <property type="component" value="Unassembled WGS sequence"/>
</dbReference>